<evidence type="ECO:0000313" key="1">
    <source>
        <dbReference type="EMBL" id="GAA3120266.1"/>
    </source>
</evidence>
<dbReference type="Proteomes" id="UP001500320">
    <property type="component" value="Unassembled WGS sequence"/>
</dbReference>
<dbReference type="RefSeq" id="WP_344856149.1">
    <property type="nucleotide sequence ID" value="NZ_BAAAUT010000005.1"/>
</dbReference>
<sequence>MEDTSAHDVHVIVLCPSVAPEAHGPGCPARHHYIPPQPGEPGDWSGDVRSLSEIRELFPSARVHRCLEGVFHAGA</sequence>
<name>A0ABP6MQH2_9ACTN</name>
<dbReference type="EMBL" id="BAAAUT010000005">
    <property type="protein sequence ID" value="GAA3120266.1"/>
    <property type="molecule type" value="Genomic_DNA"/>
</dbReference>
<accession>A0ABP6MQH2</accession>
<organism evidence="1 2">
    <name type="scientific">Planomonospora alba</name>
    <dbReference type="NCBI Taxonomy" id="161354"/>
    <lineage>
        <taxon>Bacteria</taxon>
        <taxon>Bacillati</taxon>
        <taxon>Actinomycetota</taxon>
        <taxon>Actinomycetes</taxon>
        <taxon>Streptosporangiales</taxon>
        <taxon>Streptosporangiaceae</taxon>
        <taxon>Planomonospora</taxon>
    </lineage>
</organism>
<gene>
    <name evidence="1" type="ORF">GCM10010466_08940</name>
</gene>
<evidence type="ECO:0000313" key="2">
    <source>
        <dbReference type="Proteomes" id="UP001500320"/>
    </source>
</evidence>
<comment type="caution">
    <text evidence="1">The sequence shown here is derived from an EMBL/GenBank/DDBJ whole genome shotgun (WGS) entry which is preliminary data.</text>
</comment>
<proteinExistence type="predicted"/>
<keyword evidence="2" id="KW-1185">Reference proteome</keyword>
<protein>
    <submittedName>
        <fullName evidence="1">Uncharacterized protein</fullName>
    </submittedName>
</protein>
<reference evidence="2" key="1">
    <citation type="journal article" date="2019" name="Int. J. Syst. Evol. Microbiol.">
        <title>The Global Catalogue of Microorganisms (GCM) 10K type strain sequencing project: providing services to taxonomists for standard genome sequencing and annotation.</title>
        <authorList>
            <consortium name="The Broad Institute Genomics Platform"/>
            <consortium name="The Broad Institute Genome Sequencing Center for Infectious Disease"/>
            <person name="Wu L."/>
            <person name="Ma J."/>
        </authorList>
    </citation>
    <scope>NUCLEOTIDE SEQUENCE [LARGE SCALE GENOMIC DNA]</scope>
    <source>
        <strain evidence="2">JCM 9373</strain>
    </source>
</reference>